<accession>A0ACB8R1P0</accession>
<organism evidence="1 2">
    <name type="scientific">Auriscalpium vulgare</name>
    <dbReference type="NCBI Taxonomy" id="40419"/>
    <lineage>
        <taxon>Eukaryota</taxon>
        <taxon>Fungi</taxon>
        <taxon>Dikarya</taxon>
        <taxon>Basidiomycota</taxon>
        <taxon>Agaricomycotina</taxon>
        <taxon>Agaricomycetes</taxon>
        <taxon>Russulales</taxon>
        <taxon>Auriscalpiaceae</taxon>
        <taxon>Auriscalpium</taxon>
    </lineage>
</organism>
<reference evidence="1" key="1">
    <citation type="submission" date="2021-02" db="EMBL/GenBank/DDBJ databases">
        <authorList>
            <consortium name="DOE Joint Genome Institute"/>
            <person name="Ahrendt S."/>
            <person name="Looney B.P."/>
            <person name="Miyauchi S."/>
            <person name="Morin E."/>
            <person name="Drula E."/>
            <person name="Courty P.E."/>
            <person name="Chicoki N."/>
            <person name="Fauchery L."/>
            <person name="Kohler A."/>
            <person name="Kuo A."/>
            <person name="Labutti K."/>
            <person name="Pangilinan J."/>
            <person name="Lipzen A."/>
            <person name="Riley R."/>
            <person name="Andreopoulos W."/>
            <person name="He G."/>
            <person name="Johnson J."/>
            <person name="Barry K.W."/>
            <person name="Grigoriev I.V."/>
            <person name="Nagy L."/>
            <person name="Hibbett D."/>
            <person name="Henrissat B."/>
            <person name="Matheny P.B."/>
            <person name="Labbe J."/>
            <person name="Martin F."/>
        </authorList>
    </citation>
    <scope>NUCLEOTIDE SEQUENCE</scope>
    <source>
        <strain evidence="1">FP105234-sp</strain>
    </source>
</reference>
<comment type="caution">
    <text evidence="1">The sequence shown here is derived from an EMBL/GenBank/DDBJ whole genome shotgun (WGS) entry which is preliminary data.</text>
</comment>
<dbReference type="EMBL" id="MU276944">
    <property type="protein sequence ID" value="KAI0037456.1"/>
    <property type="molecule type" value="Genomic_DNA"/>
</dbReference>
<evidence type="ECO:0000313" key="2">
    <source>
        <dbReference type="Proteomes" id="UP000814033"/>
    </source>
</evidence>
<sequence>MASPRAPTSSASAHSGKSSKPSYYQRHLSRLQAYQRAYAAGKRGRRKVSKKLCKSNKGCEGRDAEDSGGGVEGLASYTDTLAYRNGERDPERTYFMAVDEVELAARCTRLRDEYWLDEDDWRSKYIDDLQKLLDEHLERARERQSSPYDQPLAQYRALHSLRRLIAGLHQNIEIFAQGADENVLRTAQTRSLILDGCRLKKTVFKKLYGF</sequence>
<name>A0ACB8R1P0_9AGAM</name>
<protein>
    <submittedName>
        <fullName evidence="1">Uncharacterized protein</fullName>
    </submittedName>
</protein>
<keyword evidence="2" id="KW-1185">Reference proteome</keyword>
<reference evidence="1" key="2">
    <citation type="journal article" date="2022" name="New Phytol.">
        <title>Evolutionary transition to the ectomycorrhizal habit in the genomes of a hyperdiverse lineage of mushroom-forming fungi.</title>
        <authorList>
            <person name="Looney B."/>
            <person name="Miyauchi S."/>
            <person name="Morin E."/>
            <person name="Drula E."/>
            <person name="Courty P.E."/>
            <person name="Kohler A."/>
            <person name="Kuo A."/>
            <person name="LaButti K."/>
            <person name="Pangilinan J."/>
            <person name="Lipzen A."/>
            <person name="Riley R."/>
            <person name="Andreopoulos W."/>
            <person name="He G."/>
            <person name="Johnson J."/>
            <person name="Nolan M."/>
            <person name="Tritt A."/>
            <person name="Barry K.W."/>
            <person name="Grigoriev I.V."/>
            <person name="Nagy L.G."/>
            <person name="Hibbett D."/>
            <person name="Henrissat B."/>
            <person name="Matheny P.B."/>
            <person name="Labbe J."/>
            <person name="Martin F.M."/>
        </authorList>
    </citation>
    <scope>NUCLEOTIDE SEQUENCE</scope>
    <source>
        <strain evidence="1">FP105234-sp</strain>
    </source>
</reference>
<proteinExistence type="predicted"/>
<gene>
    <name evidence="1" type="ORF">FA95DRAFT_1614194</name>
</gene>
<evidence type="ECO:0000313" key="1">
    <source>
        <dbReference type="EMBL" id="KAI0037456.1"/>
    </source>
</evidence>
<dbReference type="Proteomes" id="UP000814033">
    <property type="component" value="Unassembled WGS sequence"/>
</dbReference>